<proteinExistence type="predicted"/>
<evidence type="ECO:0000313" key="4">
    <source>
        <dbReference type="Proteomes" id="UP001153678"/>
    </source>
</evidence>
<keyword evidence="4" id="KW-1185">Reference proteome</keyword>
<feature type="region of interest" description="Disordered" evidence="2">
    <location>
        <begin position="217"/>
        <end position="257"/>
    </location>
</feature>
<name>A0A9W4WTK5_9GLOM</name>
<dbReference type="OrthoDB" id="2421374at2759"/>
<dbReference type="AlphaFoldDB" id="A0A9W4WTK5"/>
<feature type="compositionally biased region" description="Pro residues" evidence="2">
    <location>
        <begin position="220"/>
        <end position="229"/>
    </location>
</feature>
<keyword evidence="1" id="KW-0175">Coiled coil</keyword>
<dbReference type="Proteomes" id="UP001153678">
    <property type="component" value="Unassembled WGS sequence"/>
</dbReference>
<evidence type="ECO:0000256" key="1">
    <source>
        <dbReference type="SAM" id="Coils"/>
    </source>
</evidence>
<dbReference type="EMBL" id="CAMKVN010003938">
    <property type="protein sequence ID" value="CAI2185950.1"/>
    <property type="molecule type" value="Genomic_DNA"/>
</dbReference>
<accession>A0A9W4WTK5</accession>
<gene>
    <name evidence="3" type="ORF">FWILDA_LOCUS12333</name>
</gene>
<sequence>MKRKTIPLKPVSKGSAGKGISGKGLSQFTNAEQIRNRFSAFASGKRAGKESGDAGGEHTLAKDSQSLADFANSVANISNEKQNLTLAVNEQEFNNKKQQLINKLQECINKCETSDYYSKFQADLNQLRGIEPKHQKEVLQLEAEIRGAEAKYNEAMANAAKETDPAKKAQFIAIAQGAERTIKQTKQKLTRNPLSKYVEYSNLMNYVNDLEKLIKGNVPSKPPTVPNPIPGVSSPGGSGGGTNPTGGGSSGSNNQQSTNQQQLLIFAGIAVLTMTNPQDLKNKLGEATEQIEATITPLYTNLEP</sequence>
<feature type="compositionally biased region" description="Gly residues" evidence="2">
    <location>
        <begin position="234"/>
        <end position="250"/>
    </location>
</feature>
<comment type="caution">
    <text evidence="3">The sequence shown here is derived from an EMBL/GenBank/DDBJ whole genome shotgun (WGS) entry which is preliminary data.</text>
</comment>
<feature type="region of interest" description="Disordered" evidence="2">
    <location>
        <begin position="1"/>
        <end position="26"/>
    </location>
</feature>
<protein>
    <submittedName>
        <fullName evidence="3">15960_t:CDS:1</fullName>
    </submittedName>
</protein>
<organism evidence="3 4">
    <name type="scientific">Funneliformis geosporum</name>
    <dbReference type="NCBI Taxonomy" id="1117311"/>
    <lineage>
        <taxon>Eukaryota</taxon>
        <taxon>Fungi</taxon>
        <taxon>Fungi incertae sedis</taxon>
        <taxon>Mucoromycota</taxon>
        <taxon>Glomeromycotina</taxon>
        <taxon>Glomeromycetes</taxon>
        <taxon>Glomerales</taxon>
        <taxon>Glomeraceae</taxon>
        <taxon>Funneliformis</taxon>
    </lineage>
</organism>
<feature type="coiled-coil region" evidence="1">
    <location>
        <begin position="90"/>
        <end position="158"/>
    </location>
</feature>
<evidence type="ECO:0000256" key="2">
    <source>
        <dbReference type="SAM" id="MobiDB-lite"/>
    </source>
</evidence>
<evidence type="ECO:0000313" key="3">
    <source>
        <dbReference type="EMBL" id="CAI2185950.1"/>
    </source>
</evidence>
<reference evidence="3" key="1">
    <citation type="submission" date="2022-08" db="EMBL/GenBank/DDBJ databases">
        <authorList>
            <person name="Kallberg Y."/>
            <person name="Tangrot J."/>
            <person name="Rosling A."/>
        </authorList>
    </citation>
    <scope>NUCLEOTIDE SEQUENCE</scope>
    <source>
        <strain evidence="3">Wild A</strain>
    </source>
</reference>